<feature type="domain" description="Cytochrome b5 heme-binding" evidence="11">
    <location>
        <begin position="177"/>
        <end position="247"/>
    </location>
</feature>
<feature type="transmembrane region" description="Helical" evidence="10">
    <location>
        <begin position="258"/>
        <end position="284"/>
    </location>
</feature>
<dbReference type="HOGENOM" id="CLU_002572_0_1_1"/>
<evidence type="ECO:0000256" key="10">
    <source>
        <dbReference type="SAM" id="Phobius"/>
    </source>
</evidence>
<feature type="transmembrane region" description="Helical" evidence="10">
    <location>
        <begin position="664"/>
        <end position="684"/>
    </location>
</feature>
<dbReference type="GO" id="GO:0006031">
    <property type="term" value="P:chitin biosynthetic process"/>
    <property type="evidence" value="ECO:0007669"/>
    <property type="project" value="EnsemblFungi"/>
</dbReference>
<evidence type="ECO:0000256" key="7">
    <source>
        <dbReference type="ARBA" id="ARBA00022989"/>
    </source>
</evidence>
<dbReference type="PANTHER" id="PTHR22914:SF16">
    <property type="entry name" value="CHITIN SYNTHASE 3"/>
    <property type="match status" value="1"/>
</dbReference>
<dbReference type="GO" id="GO:0004100">
    <property type="term" value="F:chitin synthase activity"/>
    <property type="evidence" value="ECO:0007669"/>
    <property type="project" value="UniProtKB-EC"/>
</dbReference>
<evidence type="ECO:0000256" key="9">
    <source>
        <dbReference type="ARBA" id="ARBA00023180"/>
    </source>
</evidence>
<dbReference type="VEuPathDB" id="MicrosporidiaDB:H312_02655"/>
<evidence type="ECO:0000256" key="5">
    <source>
        <dbReference type="ARBA" id="ARBA00022679"/>
    </source>
</evidence>
<evidence type="ECO:0000259" key="11">
    <source>
        <dbReference type="SMART" id="SM01117"/>
    </source>
</evidence>
<dbReference type="EMBL" id="KK365216">
    <property type="protein sequence ID" value="KCZ79943.1"/>
    <property type="molecule type" value="Genomic_DNA"/>
</dbReference>
<organism evidence="12 13">
    <name type="scientific">Anncaliia algerae PRA339</name>
    <dbReference type="NCBI Taxonomy" id="1288291"/>
    <lineage>
        <taxon>Eukaryota</taxon>
        <taxon>Fungi</taxon>
        <taxon>Fungi incertae sedis</taxon>
        <taxon>Microsporidia</taxon>
        <taxon>Tubulinosematoidea</taxon>
        <taxon>Tubulinosematidae</taxon>
        <taxon>Anncaliia</taxon>
    </lineage>
</organism>
<evidence type="ECO:0000256" key="1">
    <source>
        <dbReference type="ARBA" id="ARBA00004651"/>
    </source>
</evidence>
<comment type="subcellular location">
    <subcellularLocation>
        <location evidence="1">Cell membrane</location>
        <topology evidence="1">Multi-pass membrane protein</topology>
    </subcellularLocation>
</comment>
<keyword evidence="8 10" id="KW-0472">Membrane</keyword>
<dbReference type="STRING" id="1288291.A0A059EY23"/>
<dbReference type="InterPro" id="IPR001199">
    <property type="entry name" value="Cyt_B5-like_heme/steroid-bd"/>
</dbReference>
<keyword evidence="3" id="KW-1003">Cell membrane</keyword>
<keyword evidence="7 10" id="KW-1133">Transmembrane helix</keyword>
<feature type="transmembrane region" description="Helical" evidence="10">
    <location>
        <begin position="716"/>
        <end position="740"/>
    </location>
</feature>
<keyword evidence="13" id="KW-1185">Reference proteome</keyword>
<accession>A0A059EY23</accession>
<dbReference type="Proteomes" id="UP000030655">
    <property type="component" value="Unassembled WGS sequence"/>
</dbReference>
<evidence type="ECO:0000313" key="13">
    <source>
        <dbReference type="Proteomes" id="UP000030655"/>
    </source>
</evidence>
<dbReference type="InterPro" id="IPR004835">
    <property type="entry name" value="Chitin_synth"/>
</dbReference>
<dbReference type="GO" id="GO:0000131">
    <property type="term" value="C:incipient cellular bud site"/>
    <property type="evidence" value="ECO:0007669"/>
    <property type="project" value="EnsemblFungi"/>
</dbReference>
<keyword evidence="6 10" id="KW-0812">Transmembrane</keyword>
<dbReference type="GO" id="GO:0045009">
    <property type="term" value="C:chitosome"/>
    <property type="evidence" value="ECO:0007669"/>
    <property type="project" value="EnsemblFungi"/>
</dbReference>
<feature type="transmembrane region" description="Helical" evidence="10">
    <location>
        <begin position="67"/>
        <end position="87"/>
    </location>
</feature>
<dbReference type="Pfam" id="PF03142">
    <property type="entry name" value="Chitin_synth_2"/>
    <property type="match status" value="1"/>
</dbReference>
<evidence type="ECO:0000256" key="6">
    <source>
        <dbReference type="ARBA" id="ARBA00022692"/>
    </source>
</evidence>
<feature type="transmembrane region" description="Helical" evidence="10">
    <location>
        <begin position="35"/>
        <end position="55"/>
    </location>
</feature>
<evidence type="ECO:0000256" key="4">
    <source>
        <dbReference type="ARBA" id="ARBA00022676"/>
    </source>
</evidence>
<keyword evidence="5" id="KW-0808">Transferase</keyword>
<proteinExistence type="predicted"/>
<dbReference type="Gene3D" id="3.90.550.10">
    <property type="entry name" value="Spore Coat Polysaccharide Biosynthesis Protein SpsA, Chain A"/>
    <property type="match status" value="1"/>
</dbReference>
<feature type="transmembrane region" description="Helical" evidence="10">
    <location>
        <begin position="690"/>
        <end position="709"/>
    </location>
</feature>
<dbReference type="InterPro" id="IPR029044">
    <property type="entry name" value="Nucleotide-diphossugar_trans"/>
</dbReference>
<gene>
    <name evidence="12" type="ORF">H312_02655</name>
</gene>
<dbReference type="GO" id="GO:0005935">
    <property type="term" value="C:cellular bud neck"/>
    <property type="evidence" value="ECO:0007669"/>
    <property type="project" value="EnsemblFungi"/>
</dbReference>
<dbReference type="SUPFAM" id="SSF53448">
    <property type="entry name" value="Nucleotide-diphospho-sugar transferases"/>
    <property type="match status" value="1"/>
</dbReference>
<keyword evidence="4" id="KW-0328">Glycosyltransferase</keyword>
<dbReference type="GO" id="GO:0005886">
    <property type="term" value="C:plasma membrane"/>
    <property type="evidence" value="ECO:0007669"/>
    <property type="project" value="UniProtKB-SubCell"/>
</dbReference>
<dbReference type="PANTHER" id="PTHR22914">
    <property type="entry name" value="CHITIN SYNTHASE"/>
    <property type="match status" value="1"/>
</dbReference>
<evidence type="ECO:0000313" key="12">
    <source>
        <dbReference type="EMBL" id="KCZ79943.1"/>
    </source>
</evidence>
<evidence type="ECO:0000256" key="8">
    <source>
        <dbReference type="ARBA" id="ARBA00023136"/>
    </source>
</evidence>
<reference evidence="12 13" key="2">
    <citation type="submission" date="2014-03" db="EMBL/GenBank/DDBJ databases">
        <title>The Genome Sequence of Anncaliia algerae insect isolate PRA339.</title>
        <authorList>
            <consortium name="The Broad Institute Genome Sequencing Platform"/>
            <consortium name="The Broad Institute Genome Sequencing Center for Infectious Disease"/>
            <person name="Cuomo C."/>
            <person name="Becnel J."/>
            <person name="Sanscrainte N."/>
            <person name="Walker B."/>
            <person name="Young S.K."/>
            <person name="Zeng Q."/>
            <person name="Gargeya S."/>
            <person name="Fitzgerald M."/>
            <person name="Haas B."/>
            <person name="Abouelleil A."/>
            <person name="Alvarado L."/>
            <person name="Arachchi H.M."/>
            <person name="Berlin A.M."/>
            <person name="Chapman S.B."/>
            <person name="Dewar J."/>
            <person name="Goldberg J."/>
            <person name="Griggs A."/>
            <person name="Gujja S."/>
            <person name="Hansen M."/>
            <person name="Howarth C."/>
            <person name="Imamovic A."/>
            <person name="Larimer J."/>
            <person name="McCowan C."/>
            <person name="Murphy C."/>
            <person name="Neiman D."/>
            <person name="Pearson M."/>
            <person name="Priest M."/>
            <person name="Roberts A."/>
            <person name="Saif S."/>
            <person name="Shea T."/>
            <person name="Sisk P."/>
            <person name="Sykes S."/>
            <person name="Wortman J."/>
            <person name="Nusbaum C."/>
            <person name="Birren B."/>
        </authorList>
    </citation>
    <scope>NUCLEOTIDE SEQUENCE [LARGE SCALE GENOMIC DNA]</scope>
    <source>
        <strain evidence="12 13">PRA339</strain>
    </source>
</reference>
<dbReference type="GO" id="GO:0097271">
    <property type="term" value="P:protein localization to bud neck"/>
    <property type="evidence" value="ECO:0007669"/>
    <property type="project" value="EnsemblFungi"/>
</dbReference>
<sequence>MRRQSHAQMIRSINRSTIQNDKSTPKRKKRKLWPVFWRLCSILIPNFVLSCFGMKTEEVRNAWREKFALCCVIFLCCCGLAFLTYGMNLIVCKSSNQYVYQFINRAKFKKQTIIANGKVNYISNSCKADIKKSNKNMTHCFNIKSGACKKAFGGGVVGSGPYKLKNSDIIPIAPIHYTWKDIKDNGYIVIDNKVYDPSENIEGDLKEFISQAKGTDASDLAKEMLEKKMDKNALECFKESFYCGEIASKTPGCLVADILLYISTVAIFSLILIRFFLAIFYSWYIRRRISVLNTPQTTPLILLVTCYSEGKEGLKSTLDSLSEQDYPHKIILVIADGMIKGSENDKTTPEILLDLIQIDNSLPIEPKKYIALAKGSKRLNRAKVYPGWYSTPTSKTRIILIVKCGNETETIKAGNRGKRDSQVILMSFYYKLLYEERMNELDFDLYEKLEKCTPYDPKSYEYVLMVDADTIVFPDAVRQFVKIFEDDPKVMGMCGETKILNKCQSWVSRIQVFEYYISHHLTKSFESVFGGVTCLPGCFCIYRIYANTKTETATGITPILANNFILNAYSVFETNTLHEKNLLLLGEDRYLTTLLLKTFYKRKLIFLPKAQCETFVPSEFRVLLSQRRRWINSTIHNLFELVRVDKLCGTFCCSMQFVVGMEMFGTLVLPAAIIFTGVLIGFAIAGQPAWIPLIMLVGILGLPGILILFTTLEISYLFWLVIYILSLPIWNFVLPVYSFWHFDDFSWGETRKIEGIDEAHGNDSGVFDMGSVSMMHLDNYLGKEGTKEKTKNHFDTIYESTLEYEATMCREKGPGFYDGDNFLKKLKEEEEKEIKERIRICEENEKEFLKSLEENNNL</sequence>
<evidence type="ECO:0000256" key="3">
    <source>
        <dbReference type="ARBA" id="ARBA00022475"/>
    </source>
</evidence>
<dbReference type="SMART" id="SM01117">
    <property type="entry name" value="Cyt-b5"/>
    <property type="match status" value="1"/>
</dbReference>
<name>A0A059EY23_9MICR</name>
<dbReference type="AlphaFoldDB" id="A0A059EY23"/>
<reference evidence="13" key="1">
    <citation type="submission" date="2013-02" db="EMBL/GenBank/DDBJ databases">
        <authorList>
            <consortium name="The Broad Institute Genome Sequencing Platform"/>
            <person name="Cuomo C."/>
            <person name="Becnel J."/>
            <person name="Sanscrainte N."/>
            <person name="Walker B."/>
            <person name="Young S.K."/>
            <person name="Zeng Q."/>
            <person name="Gargeya S."/>
            <person name="Fitzgerald M."/>
            <person name="Haas B."/>
            <person name="Abouelleil A."/>
            <person name="Alvarado L."/>
            <person name="Arachchi H.M."/>
            <person name="Berlin A.M."/>
            <person name="Chapman S.B."/>
            <person name="Dewar J."/>
            <person name="Goldberg J."/>
            <person name="Griggs A."/>
            <person name="Gujja S."/>
            <person name="Hansen M."/>
            <person name="Howarth C."/>
            <person name="Imamovic A."/>
            <person name="Larimer J."/>
            <person name="McCowan C."/>
            <person name="Murphy C."/>
            <person name="Neiman D."/>
            <person name="Pearson M."/>
            <person name="Priest M."/>
            <person name="Roberts A."/>
            <person name="Saif S."/>
            <person name="Shea T."/>
            <person name="Sisk P."/>
            <person name="Sykes S."/>
            <person name="Wortman J."/>
            <person name="Nusbaum C."/>
            <person name="Birren B."/>
        </authorList>
    </citation>
    <scope>NUCLEOTIDE SEQUENCE [LARGE SCALE GENOMIC DNA]</scope>
    <source>
        <strain evidence="13">PRA339</strain>
    </source>
</reference>
<dbReference type="CDD" id="cd04190">
    <property type="entry name" value="Chitin_synth_C"/>
    <property type="match status" value="1"/>
</dbReference>
<keyword evidence="9" id="KW-0325">Glycoprotein</keyword>
<evidence type="ECO:0000256" key="2">
    <source>
        <dbReference type="ARBA" id="ARBA00012543"/>
    </source>
</evidence>
<dbReference type="GO" id="GO:0030428">
    <property type="term" value="C:cell septum"/>
    <property type="evidence" value="ECO:0007669"/>
    <property type="project" value="TreeGrafter"/>
</dbReference>
<dbReference type="EC" id="2.4.1.16" evidence="2"/>
<protein>
    <recommendedName>
        <fullName evidence="2">chitin synthase</fullName>
        <ecNumber evidence="2">2.4.1.16</ecNumber>
    </recommendedName>
</protein>
<dbReference type="OrthoDB" id="2186317at2759"/>